<keyword evidence="1" id="KW-0472">Membrane</keyword>
<proteinExistence type="predicted"/>
<name>A0AA35LRR2_9HYPO</name>
<accession>A0AA35LRR2</accession>
<protein>
    <submittedName>
        <fullName evidence="2">Uncharacterized protein</fullName>
    </submittedName>
</protein>
<comment type="caution">
    <text evidence="2">The sequence shown here is derived from an EMBL/GenBank/DDBJ whole genome shotgun (WGS) entry which is preliminary data.</text>
</comment>
<organism evidence="2 3">
    <name type="scientific">Clonostachys chloroleuca</name>
    <dbReference type="NCBI Taxonomy" id="1926264"/>
    <lineage>
        <taxon>Eukaryota</taxon>
        <taxon>Fungi</taxon>
        <taxon>Dikarya</taxon>
        <taxon>Ascomycota</taxon>
        <taxon>Pezizomycotina</taxon>
        <taxon>Sordariomycetes</taxon>
        <taxon>Hypocreomycetidae</taxon>
        <taxon>Hypocreales</taxon>
        <taxon>Bionectriaceae</taxon>
        <taxon>Clonostachys</taxon>
    </lineage>
</organism>
<sequence>MGRPEVTPLLGIAQPRLGSSFGGLYSTCHILSSYFILLPFLLSVSACFFVQFLPLISFLEEAPAGAQIIISLILDDIPEQLQRHILDPIVDDAVFRILEFEEEPKRRSLIRKGPSSINALITHGLKLLKTVVYLSKISANNGMPLACAFPLSAAAIITFGEMRFLLTRQDVKEVQSCKSKRDELVVNGSYGEGSDAQDRFISAMKGLKNLYFSLHLILLLSLAVSIPNLIAPNNQVTLFKLAEYVLSLDKTFTKFLESLPKARGCLMGISYRSIPPRLCISAEQVRSTRSCLKLWKETKHLWKRARSDANRNDLENVRREKYYEQDPCWNFLNDCVAKNMNIDITGRSRDHIFEGVMHVYRSSGHILPGRD</sequence>
<feature type="transmembrane region" description="Helical" evidence="1">
    <location>
        <begin position="34"/>
        <end position="59"/>
    </location>
</feature>
<reference evidence="2" key="1">
    <citation type="submission" date="2023-01" db="EMBL/GenBank/DDBJ databases">
        <authorList>
            <person name="Piombo E."/>
        </authorList>
    </citation>
    <scope>NUCLEOTIDE SEQUENCE</scope>
</reference>
<keyword evidence="1" id="KW-0812">Transmembrane</keyword>
<dbReference type="AlphaFoldDB" id="A0AA35LRR2"/>
<dbReference type="EMBL" id="CABFNP030000586">
    <property type="protein sequence ID" value="CAI6048551.1"/>
    <property type="molecule type" value="Genomic_DNA"/>
</dbReference>
<evidence type="ECO:0000256" key="1">
    <source>
        <dbReference type="SAM" id="Phobius"/>
    </source>
</evidence>
<keyword evidence="1" id="KW-1133">Transmembrane helix</keyword>
<keyword evidence="3" id="KW-1185">Reference proteome</keyword>
<evidence type="ECO:0000313" key="3">
    <source>
        <dbReference type="Proteomes" id="UP001160390"/>
    </source>
</evidence>
<feature type="transmembrane region" description="Helical" evidence="1">
    <location>
        <begin position="209"/>
        <end position="230"/>
    </location>
</feature>
<gene>
    <name evidence="2" type="ORF">CCHLO57077_00016569</name>
</gene>
<evidence type="ECO:0000313" key="2">
    <source>
        <dbReference type="EMBL" id="CAI6048551.1"/>
    </source>
</evidence>
<dbReference type="Proteomes" id="UP001160390">
    <property type="component" value="Unassembled WGS sequence"/>
</dbReference>